<evidence type="ECO:0000256" key="2">
    <source>
        <dbReference type="SAM" id="MobiDB-lite"/>
    </source>
</evidence>
<dbReference type="Proteomes" id="UP000703269">
    <property type="component" value="Unassembled WGS sequence"/>
</dbReference>
<evidence type="ECO:0000256" key="1">
    <source>
        <dbReference type="SAM" id="Coils"/>
    </source>
</evidence>
<feature type="coiled-coil region" evidence="1">
    <location>
        <begin position="236"/>
        <end position="270"/>
    </location>
</feature>
<accession>A0A9P3GL23</accession>
<comment type="caution">
    <text evidence="3">The sequence shown here is derived from an EMBL/GenBank/DDBJ whole genome shotgun (WGS) entry which is preliminary data.</text>
</comment>
<proteinExistence type="predicted"/>
<reference evidence="3 4" key="1">
    <citation type="submission" date="2021-08" db="EMBL/GenBank/DDBJ databases">
        <title>Draft Genome Sequence of Phanerochaete sordida strain YK-624.</title>
        <authorList>
            <person name="Mori T."/>
            <person name="Dohra H."/>
            <person name="Suzuki T."/>
            <person name="Kawagishi H."/>
            <person name="Hirai H."/>
        </authorList>
    </citation>
    <scope>NUCLEOTIDE SEQUENCE [LARGE SCALE GENOMIC DNA]</scope>
    <source>
        <strain evidence="3 4">YK-624</strain>
    </source>
</reference>
<dbReference type="OrthoDB" id="10636803at2759"/>
<keyword evidence="4" id="KW-1185">Reference proteome</keyword>
<name>A0A9P3GL23_9APHY</name>
<organism evidence="3 4">
    <name type="scientific">Phanerochaete sordida</name>
    <dbReference type="NCBI Taxonomy" id="48140"/>
    <lineage>
        <taxon>Eukaryota</taxon>
        <taxon>Fungi</taxon>
        <taxon>Dikarya</taxon>
        <taxon>Basidiomycota</taxon>
        <taxon>Agaricomycotina</taxon>
        <taxon>Agaricomycetes</taxon>
        <taxon>Polyporales</taxon>
        <taxon>Phanerochaetaceae</taxon>
        <taxon>Phanerochaete</taxon>
    </lineage>
</organism>
<evidence type="ECO:0000313" key="3">
    <source>
        <dbReference type="EMBL" id="GJE96224.1"/>
    </source>
</evidence>
<sequence length="398" mass="42543">MITSPLSHHAAFLENSRLRRRVQELNAALARAEGQTAELECRNADAQAENARLASELSSAATALNDSLERAKEGAASLVQEKDELTASLRSKAAEVAQLRTKQGVIDLALAAQKASSAGRDAQHAAKLNELDAALRDTRAQLRAALGDAVKGQLASNQLRSENAELQETVAAREKAFARAEVKVVLGDLQISELEAQLKAMAAERDAARASFTLSQSALKRCQELLRAHDETKDGTAALHEKAADLEQEKQDASALATALQDEVAALKALNAEHLLAKKVFRNETTALKAKLLALHGTSAHDQLQTVTAERDSLVGRQRELEDQLAEVQAELDAVRGDAIPKLLMSEGICDELAAVLAFSRGVESHDTSSSNLAESPVGSSNYTSPKTPLRLPLLPAL</sequence>
<evidence type="ECO:0000313" key="4">
    <source>
        <dbReference type="Proteomes" id="UP000703269"/>
    </source>
</evidence>
<keyword evidence="1" id="KW-0175">Coiled coil</keyword>
<dbReference type="EMBL" id="BPQB01000057">
    <property type="protein sequence ID" value="GJE96224.1"/>
    <property type="molecule type" value="Genomic_DNA"/>
</dbReference>
<gene>
    <name evidence="3" type="ORF">PsYK624_124180</name>
</gene>
<feature type="coiled-coil region" evidence="1">
    <location>
        <begin position="311"/>
        <end position="338"/>
    </location>
</feature>
<feature type="region of interest" description="Disordered" evidence="2">
    <location>
        <begin position="368"/>
        <end position="387"/>
    </location>
</feature>
<feature type="coiled-coil region" evidence="1">
    <location>
        <begin position="15"/>
        <end position="102"/>
    </location>
</feature>
<dbReference type="AlphaFoldDB" id="A0A9P3GL23"/>
<protein>
    <submittedName>
        <fullName evidence="3">Uncharacterized protein</fullName>
    </submittedName>
</protein>
<feature type="coiled-coil region" evidence="1">
    <location>
        <begin position="128"/>
        <end position="211"/>
    </location>
</feature>